<dbReference type="Pfam" id="PF00067">
    <property type="entry name" value="p450"/>
    <property type="match status" value="1"/>
</dbReference>
<dbReference type="AlphaFoldDB" id="A0A8K0VTM6"/>
<dbReference type="GO" id="GO:0020037">
    <property type="term" value="F:heme binding"/>
    <property type="evidence" value="ECO:0007669"/>
    <property type="project" value="InterPro"/>
</dbReference>
<keyword evidence="6 7" id="KW-0349">Heme</keyword>
<evidence type="ECO:0000256" key="4">
    <source>
        <dbReference type="ARBA" id="ARBA00023004"/>
    </source>
</evidence>
<dbReference type="Proteomes" id="UP000813461">
    <property type="component" value="Unassembled WGS sequence"/>
</dbReference>
<feature type="binding site" description="axial binding residue" evidence="6">
    <location>
        <position position="404"/>
    </location>
    <ligand>
        <name>heme</name>
        <dbReference type="ChEBI" id="CHEBI:30413"/>
    </ligand>
    <ligandPart>
        <name>Fe</name>
        <dbReference type="ChEBI" id="CHEBI:18248"/>
    </ligandPart>
</feature>
<dbReference type="InterPro" id="IPR036396">
    <property type="entry name" value="Cyt_P450_sf"/>
</dbReference>
<keyword evidence="2 6" id="KW-0479">Metal-binding</keyword>
<dbReference type="Gene3D" id="1.10.630.10">
    <property type="entry name" value="Cytochrome P450"/>
    <property type="match status" value="1"/>
</dbReference>
<evidence type="ECO:0000256" key="1">
    <source>
        <dbReference type="ARBA" id="ARBA00010617"/>
    </source>
</evidence>
<evidence type="ECO:0000313" key="8">
    <source>
        <dbReference type="EMBL" id="KAH7072427.1"/>
    </source>
</evidence>
<sequence>GPPTLPIIGNLHQIPKTNVHLQYQKWAQQYGPIFSLKLGQSTTIVLADGEVIRDLVDQRGANYADRPKLWVRELFDDSRIIMRGYDDLWRTERKLYHSQLNISVARKYLPYQELETLQMLTQIAEDPANFVQYLGRMTGSMATSIAYGFRLPKTTDPLTHEMLENSHGFFQCVVRSAVLDWFPSLKPLVSLIPRHINPWATEALAAYTNERKTFEKAYKMGLRSRLPCFTTDIEAAKTNMKLLSDHAAVYIAGIAFEGGADTTRYTLQGLFKAMALFPEAQKKAQAELDEVVGATELPSSKHLENLKYINCTAKECVRWMPTAINGAIPHATVHDDQYRGYRIPAGATVVLAVWSASHDPKNFDDARTFRPERQNPDTTIYEATNIASPKERGLYGFGAGRRICPGMHVAHNTLMLAIARILWAFNIAPAEDEAGNPVTIDRDAVAGGLAAMPAPFKCKIIPRSEKRAALISKEWSALSAKCLDEEGNYKQSMFDTK</sequence>
<dbReference type="SUPFAM" id="SSF48264">
    <property type="entry name" value="Cytochrome P450"/>
    <property type="match status" value="1"/>
</dbReference>
<dbReference type="InterPro" id="IPR050364">
    <property type="entry name" value="Cytochrome_P450_fung"/>
</dbReference>
<comment type="similarity">
    <text evidence="1 7">Belongs to the cytochrome P450 family.</text>
</comment>
<dbReference type="PROSITE" id="PS00086">
    <property type="entry name" value="CYTOCHROME_P450"/>
    <property type="match status" value="1"/>
</dbReference>
<feature type="non-terminal residue" evidence="8">
    <location>
        <position position="497"/>
    </location>
</feature>
<dbReference type="EMBL" id="JAGMVJ010000023">
    <property type="protein sequence ID" value="KAH7072427.1"/>
    <property type="molecule type" value="Genomic_DNA"/>
</dbReference>
<evidence type="ECO:0000256" key="7">
    <source>
        <dbReference type="RuleBase" id="RU000461"/>
    </source>
</evidence>
<keyword evidence="9" id="KW-1185">Reference proteome</keyword>
<dbReference type="GO" id="GO:0005506">
    <property type="term" value="F:iron ion binding"/>
    <property type="evidence" value="ECO:0007669"/>
    <property type="project" value="InterPro"/>
</dbReference>
<gene>
    <name evidence="8" type="ORF">FB567DRAFT_454798</name>
</gene>
<dbReference type="GO" id="GO:0016705">
    <property type="term" value="F:oxidoreductase activity, acting on paired donors, with incorporation or reduction of molecular oxygen"/>
    <property type="evidence" value="ECO:0007669"/>
    <property type="project" value="InterPro"/>
</dbReference>
<dbReference type="PANTHER" id="PTHR46300:SF2">
    <property type="entry name" value="CYTOCHROME P450 MONOOXYGENASE ALNH-RELATED"/>
    <property type="match status" value="1"/>
</dbReference>
<keyword evidence="3 7" id="KW-0560">Oxidoreductase</keyword>
<comment type="caution">
    <text evidence="8">The sequence shown here is derived from an EMBL/GenBank/DDBJ whole genome shotgun (WGS) entry which is preliminary data.</text>
</comment>
<evidence type="ECO:0000256" key="3">
    <source>
        <dbReference type="ARBA" id="ARBA00023002"/>
    </source>
</evidence>
<dbReference type="InterPro" id="IPR001128">
    <property type="entry name" value="Cyt_P450"/>
</dbReference>
<dbReference type="PANTHER" id="PTHR46300">
    <property type="entry name" value="P450, PUTATIVE (EUROFUNG)-RELATED-RELATED"/>
    <property type="match status" value="1"/>
</dbReference>
<organism evidence="8 9">
    <name type="scientific">Paraphoma chrysanthemicola</name>
    <dbReference type="NCBI Taxonomy" id="798071"/>
    <lineage>
        <taxon>Eukaryota</taxon>
        <taxon>Fungi</taxon>
        <taxon>Dikarya</taxon>
        <taxon>Ascomycota</taxon>
        <taxon>Pezizomycotina</taxon>
        <taxon>Dothideomycetes</taxon>
        <taxon>Pleosporomycetidae</taxon>
        <taxon>Pleosporales</taxon>
        <taxon>Pleosporineae</taxon>
        <taxon>Phaeosphaeriaceae</taxon>
        <taxon>Paraphoma</taxon>
    </lineage>
</organism>
<evidence type="ECO:0000256" key="2">
    <source>
        <dbReference type="ARBA" id="ARBA00022723"/>
    </source>
</evidence>
<evidence type="ECO:0000313" key="9">
    <source>
        <dbReference type="Proteomes" id="UP000813461"/>
    </source>
</evidence>
<name>A0A8K0VTM6_9PLEO</name>
<dbReference type="InterPro" id="IPR002401">
    <property type="entry name" value="Cyt_P450_E_grp-I"/>
</dbReference>
<dbReference type="OrthoDB" id="1055148at2759"/>
<comment type="cofactor">
    <cofactor evidence="6">
        <name>heme</name>
        <dbReference type="ChEBI" id="CHEBI:30413"/>
    </cofactor>
</comment>
<reference evidence="8" key="1">
    <citation type="journal article" date="2021" name="Nat. Commun.">
        <title>Genetic determinants of endophytism in the Arabidopsis root mycobiome.</title>
        <authorList>
            <person name="Mesny F."/>
            <person name="Miyauchi S."/>
            <person name="Thiergart T."/>
            <person name="Pickel B."/>
            <person name="Atanasova L."/>
            <person name="Karlsson M."/>
            <person name="Huettel B."/>
            <person name="Barry K.W."/>
            <person name="Haridas S."/>
            <person name="Chen C."/>
            <person name="Bauer D."/>
            <person name="Andreopoulos W."/>
            <person name="Pangilinan J."/>
            <person name="LaButti K."/>
            <person name="Riley R."/>
            <person name="Lipzen A."/>
            <person name="Clum A."/>
            <person name="Drula E."/>
            <person name="Henrissat B."/>
            <person name="Kohler A."/>
            <person name="Grigoriev I.V."/>
            <person name="Martin F.M."/>
            <person name="Hacquard S."/>
        </authorList>
    </citation>
    <scope>NUCLEOTIDE SEQUENCE</scope>
    <source>
        <strain evidence="8">MPI-SDFR-AT-0120</strain>
    </source>
</reference>
<evidence type="ECO:0000256" key="5">
    <source>
        <dbReference type="ARBA" id="ARBA00023033"/>
    </source>
</evidence>
<keyword evidence="5 7" id="KW-0503">Monooxygenase</keyword>
<dbReference type="GO" id="GO:0004497">
    <property type="term" value="F:monooxygenase activity"/>
    <property type="evidence" value="ECO:0007669"/>
    <property type="project" value="UniProtKB-KW"/>
</dbReference>
<accession>A0A8K0VTM6</accession>
<dbReference type="InterPro" id="IPR017972">
    <property type="entry name" value="Cyt_P450_CS"/>
</dbReference>
<protein>
    <submittedName>
        <fullName evidence="8">Cytochrome P450</fullName>
    </submittedName>
</protein>
<dbReference type="PRINTS" id="PR00463">
    <property type="entry name" value="EP450I"/>
</dbReference>
<proteinExistence type="inferred from homology"/>
<evidence type="ECO:0000256" key="6">
    <source>
        <dbReference type="PIRSR" id="PIRSR602401-1"/>
    </source>
</evidence>
<dbReference type="CDD" id="cd11065">
    <property type="entry name" value="CYP64-like"/>
    <property type="match status" value="1"/>
</dbReference>
<keyword evidence="4 6" id="KW-0408">Iron</keyword>